<evidence type="ECO:0000313" key="2">
    <source>
        <dbReference type="EMBL" id="SEW22656.1"/>
    </source>
</evidence>
<organism evidence="2 3">
    <name type="scientific">Roseivirga pacifica</name>
    <dbReference type="NCBI Taxonomy" id="1267423"/>
    <lineage>
        <taxon>Bacteria</taxon>
        <taxon>Pseudomonadati</taxon>
        <taxon>Bacteroidota</taxon>
        <taxon>Cytophagia</taxon>
        <taxon>Cytophagales</taxon>
        <taxon>Roseivirgaceae</taxon>
        <taxon>Roseivirga</taxon>
    </lineage>
</organism>
<reference evidence="3" key="1">
    <citation type="submission" date="2016-10" db="EMBL/GenBank/DDBJ databases">
        <authorList>
            <person name="Varghese N."/>
            <person name="Submissions S."/>
        </authorList>
    </citation>
    <scope>NUCLEOTIDE SEQUENCE [LARGE SCALE GENOMIC DNA]</scope>
    <source>
        <strain evidence="3">CGMCC 1.12402</strain>
    </source>
</reference>
<name>A0A1I0Q7A8_9BACT</name>
<sequence>MIFEGMPWPLVLPLAIAAMIYGIIRSKKEEEIFAKRQKKQLKSKRNG</sequence>
<proteinExistence type="predicted"/>
<dbReference type="RefSeq" id="WP_162844749.1">
    <property type="nucleotide sequence ID" value="NZ_FOIR01000002.1"/>
</dbReference>
<keyword evidence="1" id="KW-0472">Membrane</keyword>
<keyword evidence="1" id="KW-0812">Transmembrane</keyword>
<protein>
    <submittedName>
        <fullName evidence="2">Uncharacterized protein</fullName>
    </submittedName>
</protein>
<keyword evidence="1" id="KW-1133">Transmembrane helix</keyword>
<dbReference type="EMBL" id="FOIR01000002">
    <property type="protein sequence ID" value="SEW22656.1"/>
    <property type="molecule type" value="Genomic_DNA"/>
</dbReference>
<dbReference type="GeneID" id="99988776"/>
<gene>
    <name evidence="2" type="ORF">SAMN05216290_2068</name>
</gene>
<accession>A0A1I0Q7A8</accession>
<dbReference type="AlphaFoldDB" id="A0A1I0Q7A8"/>
<keyword evidence="3" id="KW-1185">Reference proteome</keyword>
<feature type="transmembrane region" description="Helical" evidence="1">
    <location>
        <begin position="6"/>
        <end position="24"/>
    </location>
</feature>
<dbReference type="Proteomes" id="UP000199437">
    <property type="component" value="Unassembled WGS sequence"/>
</dbReference>
<evidence type="ECO:0000256" key="1">
    <source>
        <dbReference type="SAM" id="Phobius"/>
    </source>
</evidence>
<evidence type="ECO:0000313" key="3">
    <source>
        <dbReference type="Proteomes" id="UP000199437"/>
    </source>
</evidence>